<reference evidence="2" key="1">
    <citation type="submission" date="2021-04" db="EMBL/GenBank/DDBJ databases">
        <authorList>
            <person name="Rodrigo-Torres L."/>
            <person name="Arahal R. D."/>
            <person name="Lucena T."/>
        </authorList>
    </citation>
    <scope>NUCLEOTIDE SEQUENCE</scope>
    <source>
        <strain evidence="2">AS29M-1</strain>
    </source>
</reference>
<sequence length="222" mass="25918">MSTKKQITILLFFLSCSFVKGQTNFRFGLLPNCNLNYSITDDWQLNFKLESRAILYQNNWDFNYRLTDASFLITKRIGAFSKVNFGYLHRFTGGSFVNRTIQQLTIVTPLTQTRLAHRFALDQTFGSNSPLVFRLRYRAGLEFSLQGEEINNHEGYFKITSEVLNHFSVQPYLLEIRLTPSLGYLISAHHKVELGLDYRLADLINNSPKHDLWTCIRWYIKV</sequence>
<dbReference type="Pfam" id="PF10677">
    <property type="entry name" value="DUF2490"/>
    <property type="match status" value="1"/>
</dbReference>
<dbReference type="RefSeq" id="WP_258541613.1">
    <property type="nucleotide sequence ID" value="NZ_OU015584.1"/>
</dbReference>
<gene>
    <name evidence="2" type="ORF">CRYO30217_01411</name>
</gene>
<proteinExistence type="predicted"/>
<evidence type="ECO:0000313" key="2">
    <source>
        <dbReference type="EMBL" id="CAG5080660.1"/>
    </source>
</evidence>
<dbReference type="Proteomes" id="UP000683507">
    <property type="component" value="Chromosome"/>
</dbReference>
<keyword evidence="1" id="KW-0732">Signal</keyword>
<feature type="chain" id="PRO_5037134071" description="DUF2490 domain-containing protein" evidence="1">
    <location>
        <begin position="22"/>
        <end position="222"/>
    </location>
</feature>
<dbReference type="PROSITE" id="PS51257">
    <property type="entry name" value="PROKAR_LIPOPROTEIN"/>
    <property type="match status" value="1"/>
</dbReference>
<accession>A0A916JM05</accession>
<dbReference type="InterPro" id="IPR019619">
    <property type="entry name" value="DUF2490"/>
</dbReference>
<feature type="signal peptide" evidence="1">
    <location>
        <begin position="1"/>
        <end position="21"/>
    </location>
</feature>
<keyword evidence="3" id="KW-1185">Reference proteome</keyword>
<organism evidence="2 3">
    <name type="scientific">Parvicella tangerina</name>
    <dbReference type="NCBI Taxonomy" id="2829795"/>
    <lineage>
        <taxon>Bacteria</taxon>
        <taxon>Pseudomonadati</taxon>
        <taxon>Bacteroidota</taxon>
        <taxon>Flavobacteriia</taxon>
        <taxon>Flavobacteriales</taxon>
        <taxon>Parvicellaceae</taxon>
        <taxon>Parvicella</taxon>
    </lineage>
</organism>
<evidence type="ECO:0000256" key="1">
    <source>
        <dbReference type="SAM" id="SignalP"/>
    </source>
</evidence>
<evidence type="ECO:0000313" key="3">
    <source>
        <dbReference type="Proteomes" id="UP000683507"/>
    </source>
</evidence>
<protein>
    <recommendedName>
        <fullName evidence="4">DUF2490 domain-containing protein</fullName>
    </recommendedName>
</protein>
<evidence type="ECO:0008006" key="4">
    <source>
        <dbReference type="Google" id="ProtNLM"/>
    </source>
</evidence>
<name>A0A916JM05_9FLAO</name>
<dbReference type="AlphaFoldDB" id="A0A916JM05"/>
<dbReference type="EMBL" id="OU015584">
    <property type="protein sequence ID" value="CAG5080660.1"/>
    <property type="molecule type" value="Genomic_DNA"/>
</dbReference>
<dbReference type="KEGG" id="ptan:CRYO30217_01411"/>